<dbReference type="SUPFAM" id="SSF52058">
    <property type="entry name" value="L domain-like"/>
    <property type="match status" value="1"/>
</dbReference>
<protein>
    <recommendedName>
        <fullName evidence="3">NB-ARC domain-containing protein</fullName>
    </recommendedName>
</protein>
<evidence type="ECO:0008006" key="3">
    <source>
        <dbReference type="Google" id="ProtNLM"/>
    </source>
</evidence>
<sequence length="96" mass="10589">MWALLPSNKRGTLYTPNLKVLESLPRDMHCLLPSLIELTLFSCTKLKSFPEGGLPSSIEKIVIVLCNGIESSPKGGFPPNLKELHILGCHKLLRPP</sequence>
<dbReference type="AlphaFoldDB" id="A0A9Q0JQC7"/>
<dbReference type="Proteomes" id="UP001141552">
    <property type="component" value="Unassembled WGS sequence"/>
</dbReference>
<keyword evidence="2" id="KW-1185">Reference proteome</keyword>
<dbReference type="EMBL" id="JAKUCV010000397">
    <property type="protein sequence ID" value="KAJ4850228.1"/>
    <property type="molecule type" value="Genomic_DNA"/>
</dbReference>
<comment type="caution">
    <text evidence="1">The sequence shown here is derived from an EMBL/GenBank/DDBJ whole genome shotgun (WGS) entry which is preliminary data.</text>
</comment>
<name>A0A9Q0JQC7_9ROSI</name>
<reference evidence="1" key="2">
    <citation type="journal article" date="2023" name="Plants (Basel)">
        <title>Annotation of the Turnera subulata (Passifloraceae) Draft Genome Reveals the S-Locus Evolved after the Divergence of Turneroideae from Passifloroideae in a Stepwise Manner.</title>
        <authorList>
            <person name="Henning P.M."/>
            <person name="Roalson E.H."/>
            <person name="Mir W."/>
            <person name="McCubbin A.G."/>
            <person name="Shore J.S."/>
        </authorList>
    </citation>
    <scope>NUCLEOTIDE SEQUENCE</scope>
    <source>
        <strain evidence="1">F60SS</strain>
    </source>
</reference>
<reference evidence="1" key="1">
    <citation type="submission" date="2022-02" db="EMBL/GenBank/DDBJ databases">
        <authorList>
            <person name="Henning P.M."/>
            <person name="McCubbin A.G."/>
            <person name="Shore J.S."/>
        </authorList>
    </citation>
    <scope>NUCLEOTIDE SEQUENCE</scope>
    <source>
        <strain evidence="1">F60SS</strain>
        <tissue evidence="1">Leaves</tissue>
    </source>
</reference>
<organism evidence="1 2">
    <name type="scientific">Turnera subulata</name>
    <dbReference type="NCBI Taxonomy" id="218843"/>
    <lineage>
        <taxon>Eukaryota</taxon>
        <taxon>Viridiplantae</taxon>
        <taxon>Streptophyta</taxon>
        <taxon>Embryophyta</taxon>
        <taxon>Tracheophyta</taxon>
        <taxon>Spermatophyta</taxon>
        <taxon>Magnoliopsida</taxon>
        <taxon>eudicotyledons</taxon>
        <taxon>Gunneridae</taxon>
        <taxon>Pentapetalae</taxon>
        <taxon>rosids</taxon>
        <taxon>fabids</taxon>
        <taxon>Malpighiales</taxon>
        <taxon>Passifloraceae</taxon>
        <taxon>Turnera</taxon>
    </lineage>
</organism>
<dbReference type="Gene3D" id="3.80.10.10">
    <property type="entry name" value="Ribonuclease Inhibitor"/>
    <property type="match status" value="1"/>
</dbReference>
<evidence type="ECO:0000313" key="2">
    <source>
        <dbReference type="Proteomes" id="UP001141552"/>
    </source>
</evidence>
<evidence type="ECO:0000313" key="1">
    <source>
        <dbReference type="EMBL" id="KAJ4850228.1"/>
    </source>
</evidence>
<dbReference type="InterPro" id="IPR032675">
    <property type="entry name" value="LRR_dom_sf"/>
</dbReference>
<accession>A0A9Q0JQC7</accession>
<gene>
    <name evidence="1" type="ORF">Tsubulata_008151</name>
</gene>
<proteinExistence type="predicted"/>
<dbReference type="OrthoDB" id="1896560at2759"/>